<evidence type="ECO:0000313" key="8">
    <source>
        <dbReference type="Proteomes" id="UP000264820"/>
    </source>
</evidence>
<keyword evidence="3 6" id="KW-0812">Transmembrane</keyword>
<reference evidence="7" key="2">
    <citation type="submission" date="2025-09" db="UniProtKB">
        <authorList>
            <consortium name="Ensembl"/>
        </authorList>
    </citation>
    <scope>IDENTIFICATION</scope>
</reference>
<keyword evidence="8" id="KW-1185">Reference proteome</keyword>
<name>A0A3Q2XEB6_HIPCM</name>
<dbReference type="PANTHER" id="PTHR31548">
    <property type="entry name" value="CLARIN"/>
    <property type="match status" value="1"/>
</dbReference>
<dbReference type="Ensembl" id="ENSHCOT00000009990.1">
    <property type="protein sequence ID" value="ENSHCOP00000002695.1"/>
    <property type="gene ID" value="ENSHCOG00000003912.1"/>
</dbReference>
<feature type="transmembrane region" description="Helical" evidence="6">
    <location>
        <begin position="136"/>
        <end position="157"/>
    </location>
</feature>
<organism evidence="7 8">
    <name type="scientific">Hippocampus comes</name>
    <name type="common">Tiger tail seahorse</name>
    <dbReference type="NCBI Taxonomy" id="109280"/>
    <lineage>
        <taxon>Eukaryota</taxon>
        <taxon>Metazoa</taxon>
        <taxon>Chordata</taxon>
        <taxon>Craniata</taxon>
        <taxon>Vertebrata</taxon>
        <taxon>Euteleostomi</taxon>
        <taxon>Actinopterygii</taxon>
        <taxon>Neopterygii</taxon>
        <taxon>Teleostei</taxon>
        <taxon>Neoteleostei</taxon>
        <taxon>Acanthomorphata</taxon>
        <taxon>Syngnathiaria</taxon>
        <taxon>Syngnathiformes</taxon>
        <taxon>Syngnathoidei</taxon>
        <taxon>Syngnathidae</taxon>
        <taxon>Hippocampus</taxon>
    </lineage>
</organism>
<accession>A0A3Q2XEB6</accession>
<protein>
    <submittedName>
        <fullName evidence="7">Clarin 1</fullName>
    </submittedName>
</protein>
<proteinExistence type="inferred from homology"/>
<comment type="similarity">
    <text evidence="2">Belongs to the clarin family.</text>
</comment>
<comment type="subcellular location">
    <subcellularLocation>
        <location evidence="1">Membrane</location>
        <topology evidence="1">Multi-pass membrane protein</topology>
    </subcellularLocation>
</comment>
<evidence type="ECO:0000256" key="3">
    <source>
        <dbReference type="ARBA" id="ARBA00022692"/>
    </source>
</evidence>
<dbReference type="Proteomes" id="UP000264820">
    <property type="component" value="Unplaced"/>
</dbReference>
<dbReference type="GeneTree" id="ENSGT00940000165072"/>
<evidence type="ECO:0000256" key="6">
    <source>
        <dbReference type="SAM" id="Phobius"/>
    </source>
</evidence>
<feature type="transmembrane region" description="Helical" evidence="6">
    <location>
        <begin position="190"/>
        <end position="210"/>
    </location>
</feature>
<evidence type="ECO:0000256" key="2">
    <source>
        <dbReference type="ARBA" id="ARBA00005787"/>
    </source>
</evidence>
<dbReference type="InterPro" id="IPR026748">
    <property type="entry name" value="Clarin"/>
</dbReference>
<dbReference type="AlphaFoldDB" id="A0A3Q2XEB6"/>
<dbReference type="GO" id="GO:0016020">
    <property type="term" value="C:membrane"/>
    <property type="evidence" value="ECO:0007669"/>
    <property type="project" value="UniProtKB-SubCell"/>
</dbReference>
<keyword evidence="4 6" id="KW-1133">Transmembrane helix</keyword>
<evidence type="ECO:0000256" key="4">
    <source>
        <dbReference type="ARBA" id="ARBA00022989"/>
    </source>
</evidence>
<evidence type="ECO:0000256" key="5">
    <source>
        <dbReference type="ARBA" id="ARBA00023136"/>
    </source>
</evidence>
<dbReference type="Pfam" id="PF25807">
    <property type="entry name" value="Clarin-2"/>
    <property type="match status" value="1"/>
</dbReference>
<evidence type="ECO:0000313" key="7">
    <source>
        <dbReference type="Ensembl" id="ENSHCOP00000002695.1"/>
    </source>
</evidence>
<dbReference type="GO" id="GO:0007605">
    <property type="term" value="P:sensory perception of sound"/>
    <property type="evidence" value="ECO:0007669"/>
    <property type="project" value="UniProtKB-ARBA"/>
</dbReference>
<reference evidence="7" key="1">
    <citation type="submission" date="2025-08" db="UniProtKB">
        <authorList>
            <consortium name="Ensembl"/>
        </authorList>
    </citation>
    <scope>IDENTIFICATION</scope>
</reference>
<evidence type="ECO:0000256" key="1">
    <source>
        <dbReference type="ARBA" id="ARBA00004141"/>
    </source>
</evidence>
<feature type="transmembrane region" description="Helical" evidence="6">
    <location>
        <begin position="98"/>
        <end position="124"/>
    </location>
</feature>
<dbReference type="GO" id="GO:0050957">
    <property type="term" value="P:equilibrioception"/>
    <property type="evidence" value="ECO:0007669"/>
    <property type="project" value="TreeGrafter"/>
</dbReference>
<keyword evidence="5 6" id="KW-0472">Membrane</keyword>
<sequence>LPTRQPPRLLLSFGGALAACCALAAAVCAGLPRWLDGFVLCRTGAELVNATGSELDKFVGRLAYGLFHGERVKTCGLGGRTSRFSIFSELMGAIPAGLHVTIIFFCSALIVFSSVSSGFFFFNAFGRPYETLHGPLGLYLWTSICCVCSFLVVVLFASEVKIERLSERIANFEEVTFVFQTHGERFDVCFWSLLVVFFLHVLNVAVIRLAGMNFPMLWGKDSDPSGGAADLMY</sequence>
<dbReference type="PANTHER" id="PTHR31548:SF4">
    <property type="entry name" value="CLARIN-1"/>
    <property type="match status" value="1"/>
</dbReference>